<dbReference type="Proteomes" id="UP000076321">
    <property type="component" value="Unassembled WGS sequence"/>
</dbReference>
<dbReference type="InterPro" id="IPR007814">
    <property type="entry name" value="PaaA_PaaC"/>
</dbReference>
<dbReference type="GO" id="GO:0005829">
    <property type="term" value="C:cytosol"/>
    <property type="evidence" value="ECO:0007669"/>
    <property type="project" value="TreeGrafter"/>
</dbReference>
<evidence type="ECO:0000313" key="2">
    <source>
        <dbReference type="EMBL" id="OKA09518.1"/>
    </source>
</evidence>
<reference evidence="2 4" key="2">
    <citation type="submission" date="2016-11" db="EMBL/GenBank/DDBJ databases">
        <title>Genome sequencing of Amycolatopsis regifaucium.</title>
        <authorList>
            <person name="Mayilraj S."/>
            <person name="Kaur N."/>
        </authorList>
    </citation>
    <scope>NUCLEOTIDE SEQUENCE [LARGE SCALE GENOMIC DNA]</scope>
    <source>
        <strain evidence="2 4">GY080</strain>
    </source>
</reference>
<dbReference type="InterPro" id="IPR012347">
    <property type="entry name" value="Ferritin-like"/>
</dbReference>
<dbReference type="InterPro" id="IPR011882">
    <property type="entry name" value="PaaC"/>
</dbReference>
<sequence>MSFDNAYEAITEENDSRWAFGTGFEDPLSGVDTTVPSGVDGTRLAAYCLMLGDDALIFSHRLQEWCTNAPELEDEVAIANIALDLLGQARLLLARAGKADGSERTEDSYAFFRSEQEYRNVRLAELDGGHFGQLIARLLVFSIWRLALLQRLQTSVDPVLAAIADKGVKEVAYHRDYAAQWAVRLGDGTEFSHARMQEGLDAVWPYVDELFVAHQDEFVESPSLRPEFDAILDQVLAVAKLTRPEAGAIAGVSGRMGRDGVHTERMGYLLAELQSVAREHPDATW</sequence>
<dbReference type="Gene3D" id="1.20.1260.10">
    <property type="match status" value="1"/>
</dbReference>
<dbReference type="PANTHER" id="PTHR30458">
    <property type="entry name" value="PHENYLACETIC ACID DEGRADATION PROTEIN PAA"/>
    <property type="match status" value="1"/>
</dbReference>
<evidence type="ECO:0000313" key="3">
    <source>
        <dbReference type="Proteomes" id="UP000076321"/>
    </source>
</evidence>
<dbReference type="SUPFAM" id="SSF47240">
    <property type="entry name" value="Ferritin-like"/>
    <property type="match status" value="1"/>
</dbReference>
<dbReference type="GO" id="GO:0010124">
    <property type="term" value="P:phenylacetate catabolic process"/>
    <property type="evidence" value="ECO:0007669"/>
    <property type="project" value="InterPro"/>
</dbReference>
<dbReference type="AlphaFoldDB" id="A0A154M660"/>
<name>A0A154M660_9PSEU</name>
<accession>A0A154M660</accession>
<gene>
    <name evidence="2" type="ORF">ATP06_0208680</name>
    <name evidence="1" type="ORF">AVL48_13870</name>
</gene>
<dbReference type="EMBL" id="LQCI01000050">
    <property type="protein sequence ID" value="KZB80111.1"/>
    <property type="molecule type" value="Genomic_DNA"/>
</dbReference>
<proteinExistence type="predicted"/>
<dbReference type="PIRSF" id="PIRSF037834">
    <property type="entry name" value="PA_CoA_Oase3"/>
    <property type="match status" value="1"/>
</dbReference>
<dbReference type="PANTHER" id="PTHR30458:SF0">
    <property type="entry name" value="1,2-PHENYLACETYL-COA EPOXIDASE, SUBUNIT C"/>
    <property type="match status" value="1"/>
</dbReference>
<dbReference type="OrthoDB" id="9789947at2"/>
<keyword evidence="4" id="KW-1185">Reference proteome</keyword>
<protein>
    <submittedName>
        <fullName evidence="1 2">Phenylacetate-CoA oxygenase</fullName>
    </submittedName>
</protein>
<dbReference type="NCBIfam" id="TIGR02158">
    <property type="entry name" value="PA_CoA_Oxy3"/>
    <property type="match status" value="1"/>
</dbReference>
<organism evidence="1 3">
    <name type="scientific">Amycolatopsis regifaucium</name>
    <dbReference type="NCBI Taxonomy" id="546365"/>
    <lineage>
        <taxon>Bacteria</taxon>
        <taxon>Bacillati</taxon>
        <taxon>Actinomycetota</taxon>
        <taxon>Actinomycetes</taxon>
        <taxon>Pseudonocardiales</taxon>
        <taxon>Pseudonocardiaceae</taxon>
        <taxon>Amycolatopsis</taxon>
    </lineage>
</organism>
<comment type="caution">
    <text evidence="1">The sequence shown here is derived from an EMBL/GenBank/DDBJ whole genome shotgun (WGS) entry which is preliminary data.</text>
</comment>
<dbReference type="InterPro" id="IPR009078">
    <property type="entry name" value="Ferritin-like_SF"/>
</dbReference>
<reference evidence="1 3" key="1">
    <citation type="submission" date="2015-12" db="EMBL/GenBank/DDBJ databases">
        <title>Amycolatopsis regifaucium genome sequencing and assembly.</title>
        <authorList>
            <person name="Mayilraj S."/>
        </authorList>
    </citation>
    <scope>NUCLEOTIDE SEQUENCE [LARGE SCALE GENOMIC DNA]</scope>
    <source>
        <strain evidence="1 3">GY080</strain>
    </source>
</reference>
<dbReference type="Proteomes" id="UP000186883">
    <property type="component" value="Unassembled WGS sequence"/>
</dbReference>
<dbReference type="RefSeq" id="WP_061981449.1">
    <property type="nucleotide sequence ID" value="NZ_FOPQ01000005.1"/>
</dbReference>
<evidence type="ECO:0000313" key="4">
    <source>
        <dbReference type="Proteomes" id="UP000186883"/>
    </source>
</evidence>
<dbReference type="InterPro" id="IPR052703">
    <property type="entry name" value="Aromatic_CoA_ox/epox"/>
</dbReference>
<dbReference type="Pfam" id="PF05138">
    <property type="entry name" value="PaaA_PaaC"/>
    <property type="match status" value="1"/>
</dbReference>
<dbReference type="EMBL" id="LOBU02000007">
    <property type="protein sequence ID" value="OKA09518.1"/>
    <property type="molecule type" value="Genomic_DNA"/>
</dbReference>
<evidence type="ECO:0000313" key="1">
    <source>
        <dbReference type="EMBL" id="KZB80111.1"/>
    </source>
</evidence>